<dbReference type="Proteomes" id="UP000009168">
    <property type="component" value="Unassembled WGS sequence"/>
</dbReference>
<dbReference type="RefSeq" id="XP_001033284.2">
    <property type="nucleotide sequence ID" value="XM_001033284.2"/>
</dbReference>
<dbReference type="EMDB" id="EMD-11032"/>
<dbReference type="KEGG" id="tet:TTHERM_00420290"/>
<gene>
    <name evidence="1" type="ORF">TTHERM_00420290</name>
</gene>
<name>I7LTP6_TETTS</name>
<evidence type="ECO:0007829" key="3">
    <source>
        <dbReference type="PDB" id="6Z1P"/>
    </source>
</evidence>
<accession>I7LTP6</accession>
<dbReference type="eggNOG" id="ENOG502SP8B">
    <property type="taxonomic scope" value="Eukaryota"/>
</dbReference>
<evidence type="ECO:0000313" key="2">
    <source>
        <dbReference type="Proteomes" id="UP000009168"/>
    </source>
</evidence>
<protein>
    <submittedName>
        <fullName evidence="1">Uncharacterized protein</fullName>
    </submittedName>
</protein>
<dbReference type="AlphaFoldDB" id="I7LTP6"/>
<dbReference type="OrthoDB" id="289883at2759"/>
<organism evidence="1 2">
    <name type="scientific">Tetrahymena thermophila (strain SB210)</name>
    <dbReference type="NCBI Taxonomy" id="312017"/>
    <lineage>
        <taxon>Eukaryota</taxon>
        <taxon>Sar</taxon>
        <taxon>Alveolata</taxon>
        <taxon>Ciliophora</taxon>
        <taxon>Intramacronucleata</taxon>
        <taxon>Oligohymenophorea</taxon>
        <taxon>Hymenostomatida</taxon>
        <taxon>Tetrahymenina</taxon>
        <taxon>Tetrahymenidae</taxon>
        <taxon>Tetrahymena</taxon>
    </lineage>
</organism>
<dbReference type="InParanoid" id="I7LTP6"/>
<reference evidence="2" key="1">
    <citation type="journal article" date="2006" name="PLoS Biol.">
        <title>Macronuclear genome sequence of the ciliate Tetrahymena thermophila, a model eukaryote.</title>
        <authorList>
            <person name="Eisen J.A."/>
            <person name="Coyne R.S."/>
            <person name="Wu M."/>
            <person name="Wu D."/>
            <person name="Thiagarajan M."/>
            <person name="Wortman J.R."/>
            <person name="Badger J.H."/>
            <person name="Ren Q."/>
            <person name="Amedeo P."/>
            <person name="Jones K.M."/>
            <person name="Tallon L.J."/>
            <person name="Delcher A.L."/>
            <person name="Salzberg S.L."/>
            <person name="Silva J.C."/>
            <person name="Haas B.J."/>
            <person name="Majoros W.H."/>
            <person name="Farzad M."/>
            <person name="Carlton J.M."/>
            <person name="Smith R.K. Jr."/>
            <person name="Garg J."/>
            <person name="Pearlman R.E."/>
            <person name="Karrer K.M."/>
            <person name="Sun L."/>
            <person name="Manning G."/>
            <person name="Elde N.C."/>
            <person name="Turkewitz A.P."/>
            <person name="Asai D.J."/>
            <person name="Wilkes D.E."/>
            <person name="Wang Y."/>
            <person name="Cai H."/>
            <person name="Collins K."/>
            <person name="Stewart B.A."/>
            <person name="Lee S.R."/>
            <person name="Wilamowska K."/>
            <person name="Weinberg Z."/>
            <person name="Ruzzo W.L."/>
            <person name="Wloga D."/>
            <person name="Gaertig J."/>
            <person name="Frankel J."/>
            <person name="Tsao C.-C."/>
            <person name="Gorovsky M.A."/>
            <person name="Keeling P.J."/>
            <person name="Waller R.F."/>
            <person name="Patron N.J."/>
            <person name="Cherry J.M."/>
            <person name="Stover N.A."/>
            <person name="Krieger C.J."/>
            <person name="del Toro C."/>
            <person name="Ryder H.F."/>
            <person name="Williamson S.C."/>
            <person name="Barbeau R.A."/>
            <person name="Hamilton E.P."/>
            <person name="Orias E."/>
        </authorList>
    </citation>
    <scope>NUCLEOTIDE SEQUENCE [LARGE SCALE GENOMIC DNA]</scope>
    <source>
        <strain evidence="2">SB210</strain>
    </source>
</reference>
<sequence>MIGQVVNKGTSSVSSLFQQIRRGFKGFDKNRWATSAEVFPEKPFKYGYDKQQKIKTKQDRQWYEAPVGAMTKKRFQTADFRAYQTELEEAAQKTLEGQKIDVEEEVVKVEKDEIFGEQGAPKRYYDRILQKELYFHHRNGKHFFEQADRKISFLNQFTPQIEKVPELAETLKTILKIATESEGSPLKRAGIDQEFIIEDDFYSENEECKKLFEEIKQKVSNMNYRLLPDLCLVLSFKLRYNKDVFGIWEKIEQNFMQSIHHYPVMELVKMRYASCALSPKSLSRDCLKAIHDIVFTELHNVPSVLDLSHLLFAFRHINSLKYYNLILDEICRRPIKTLQEAIALLFVFSHSLFPNYKRKEIREKDQDLKEKHKIVDHLADALANNAKQIQGDDFVRVLIGLNNLQLTTFKDVLTHIERYIIKNIDTLDAFQTSNALYGFSKANNNAGFGSEQLYKALQKAAEKHWSQFSNADKARTFYAFAFQDLVDPVFRKKFIQPWLNENLESNLSHSELHYVAFSLMFEQNKDAEIWKKFVKNICKNQYVVPVLNYYPIKLARYYMQSIFPKWNFDIYKLACQDAEATWDASRQIDSIMENNKEWKSIGVLLQNRLEFNSIGLDNFENLLLIDWAIMPQRVAIMIQGARQTLPNGKPTPLHRLKLQLLENHKFAVFNLIYKDFEAISPDQKIPYLKKTIEELIAKQDTYIKDVEEPQQWLSFMDRMQELTYRNIMIGEATKGGVIDPEIQEVQFDWSKLQKELKERQKQE</sequence>
<dbReference type="GeneID" id="7827246"/>
<proteinExistence type="evidence at protein level"/>
<dbReference type="EMBL" id="GG662536">
    <property type="protein sequence ID" value="EAR85621.2"/>
    <property type="molecule type" value="Genomic_DNA"/>
</dbReference>
<keyword evidence="2" id="KW-1185">Reference proteome</keyword>
<dbReference type="PDB" id="6Z1P">
    <property type="method" value="EM"/>
    <property type="resolution" value="3.70 A"/>
    <property type="chains" value="AS=1-763"/>
</dbReference>
<dbReference type="STRING" id="312017.I7LTP6"/>
<reference evidence="3" key="2">
    <citation type="journal article" date="2020" name="Elife">
        <title>Ciliate mitoribosome illuminates evolutionary steps of mitochondrial translation.</title>
        <authorList>
            <person name="Tobiasson V."/>
            <person name="Amunts A."/>
        </authorList>
    </citation>
    <scope>STRUCTURE BY ELECTRON MICROSCOPY (3.70 ANGSTROMS)</scope>
</reference>
<keyword evidence="3" id="KW-0002">3D-structure</keyword>
<evidence type="ECO:0000313" key="1">
    <source>
        <dbReference type="EMBL" id="EAR85621.2"/>
    </source>
</evidence>